<accession>A0ABN8AQI9</accession>
<protein>
    <submittedName>
        <fullName evidence="1">Uncharacterized protein</fullName>
    </submittedName>
</protein>
<keyword evidence="2" id="KW-1185">Reference proteome</keyword>
<proteinExistence type="predicted"/>
<dbReference type="Pfam" id="PF11095">
    <property type="entry name" value="Gemin7"/>
    <property type="match status" value="1"/>
</dbReference>
<sequence>MSPDDAVTIKNNKQEIRAKLREDFLLSVNELLGEPVKILTYEQSMLQATLSKWKSDGSEVLVKDLETPASIKMPSAILRLTDILAIQFENQVDLP</sequence>
<dbReference type="PANTHER" id="PTHR14679:SF1">
    <property type="entry name" value="GEM-ASSOCIATED PROTEIN 7"/>
    <property type="match status" value="1"/>
</dbReference>
<dbReference type="EMBL" id="OU963903">
    <property type="protein sequence ID" value="CAH0397804.1"/>
    <property type="molecule type" value="Genomic_DNA"/>
</dbReference>
<name>A0ABN8AQI9_CHISP</name>
<gene>
    <name evidence="1" type="ORF">CHILSU_LOCUS889</name>
</gene>
<evidence type="ECO:0000313" key="2">
    <source>
        <dbReference type="Proteomes" id="UP001153292"/>
    </source>
</evidence>
<reference evidence="1" key="1">
    <citation type="submission" date="2021-12" db="EMBL/GenBank/DDBJ databases">
        <authorList>
            <person name="King R."/>
        </authorList>
    </citation>
    <scope>NUCLEOTIDE SEQUENCE</scope>
</reference>
<dbReference type="Proteomes" id="UP001153292">
    <property type="component" value="Chromosome 10"/>
</dbReference>
<dbReference type="PANTHER" id="PTHR14679">
    <property type="entry name" value="GEM-ASSOCIATED PROTEIN 7"/>
    <property type="match status" value="1"/>
</dbReference>
<dbReference type="Gene3D" id="2.30.30.100">
    <property type="match status" value="1"/>
</dbReference>
<organism evidence="1 2">
    <name type="scientific">Chilo suppressalis</name>
    <name type="common">Asiatic rice borer moth</name>
    <dbReference type="NCBI Taxonomy" id="168631"/>
    <lineage>
        <taxon>Eukaryota</taxon>
        <taxon>Metazoa</taxon>
        <taxon>Ecdysozoa</taxon>
        <taxon>Arthropoda</taxon>
        <taxon>Hexapoda</taxon>
        <taxon>Insecta</taxon>
        <taxon>Pterygota</taxon>
        <taxon>Neoptera</taxon>
        <taxon>Endopterygota</taxon>
        <taxon>Lepidoptera</taxon>
        <taxon>Glossata</taxon>
        <taxon>Ditrysia</taxon>
        <taxon>Pyraloidea</taxon>
        <taxon>Crambidae</taxon>
        <taxon>Crambinae</taxon>
        <taxon>Chilo</taxon>
    </lineage>
</organism>
<evidence type="ECO:0000313" key="1">
    <source>
        <dbReference type="EMBL" id="CAH0397804.1"/>
    </source>
</evidence>
<dbReference type="InterPro" id="IPR020338">
    <property type="entry name" value="SMN_gemin7"/>
</dbReference>